<dbReference type="NCBIfam" id="TIGR00087">
    <property type="entry name" value="surE"/>
    <property type="match status" value="1"/>
</dbReference>
<dbReference type="KEGG" id="ash:AL1_17450"/>
<dbReference type="InterPro" id="IPR002828">
    <property type="entry name" value="SurE-like_Pase/nucleotidase"/>
</dbReference>
<comment type="subcellular location">
    <subcellularLocation>
        <location evidence="5">Cytoplasm</location>
    </subcellularLocation>
</comment>
<organism evidence="7 8">
    <name type="scientific">Alistipes shahii WAL 8301</name>
    <dbReference type="NCBI Taxonomy" id="717959"/>
    <lineage>
        <taxon>Bacteria</taxon>
        <taxon>Pseudomonadati</taxon>
        <taxon>Bacteroidota</taxon>
        <taxon>Bacteroidia</taxon>
        <taxon>Bacteroidales</taxon>
        <taxon>Rikenellaceae</taxon>
        <taxon>Alistipes</taxon>
    </lineage>
</organism>
<keyword evidence="3 5" id="KW-0479">Metal-binding</keyword>
<dbReference type="EC" id="3.1.3.5" evidence="5"/>
<dbReference type="GO" id="GO:0000166">
    <property type="term" value="F:nucleotide binding"/>
    <property type="evidence" value="ECO:0007669"/>
    <property type="project" value="UniProtKB-KW"/>
</dbReference>
<accession>D4IMG5</accession>
<reference evidence="7 8" key="2">
    <citation type="submission" date="2010-03" db="EMBL/GenBank/DDBJ databases">
        <authorList>
            <person name="Pajon A."/>
        </authorList>
    </citation>
    <scope>NUCLEOTIDE SEQUENCE [LARGE SCALE GENOMIC DNA]</scope>
    <source>
        <strain evidence="7 8">WAL 8301</strain>
    </source>
</reference>
<proteinExistence type="inferred from homology"/>
<dbReference type="HOGENOM" id="CLU_045192_1_0_10"/>
<name>D4IMG5_9BACT</name>
<evidence type="ECO:0000256" key="3">
    <source>
        <dbReference type="ARBA" id="ARBA00022723"/>
    </source>
</evidence>
<protein>
    <recommendedName>
        <fullName evidence="5">5'-nucleotidase SurE</fullName>
        <ecNumber evidence="5">3.1.3.5</ecNumber>
    </recommendedName>
    <alternativeName>
        <fullName evidence="5">Nucleoside 5'-monophosphate phosphohydrolase</fullName>
    </alternativeName>
</protein>
<evidence type="ECO:0000256" key="2">
    <source>
        <dbReference type="ARBA" id="ARBA00011062"/>
    </source>
</evidence>
<dbReference type="PANTHER" id="PTHR30457">
    <property type="entry name" value="5'-NUCLEOTIDASE SURE"/>
    <property type="match status" value="1"/>
</dbReference>
<evidence type="ECO:0000256" key="1">
    <source>
        <dbReference type="ARBA" id="ARBA00000815"/>
    </source>
</evidence>
<keyword evidence="8" id="KW-1185">Reference proteome</keyword>
<evidence type="ECO:0000256" key="4">
    <source>
        <dbReference type="ARBA" id="ARBA00022801"/>
    </source>
</evidence>
<keyword evidence="5" id="KW-0963">Cytoplasm</keyword>
<evidence type="ECO:0000256" key="5">
    <source>
        <dbReference type="HAMAP-Rule" id="MF_00060"/>
    </source>
</evidence>
<feature type="binding site" evidence="5">
    <location>
        <position position="59"/>
    </location>
    <ligand>
        <name>a divalent metal cation</name>
        <dbReference type="ChEBI" id="CHEBI:60240"/>
    </ligand>
</feature>
<dbReference type="GO" id="GO:0046872">
    <property type="term" value="F:metal ion binding"/>
    <property type="evidence" value="ECO:0007669"/>
    <property type="project" value="UniProtKB-UniRule"/>
</dbReference>
<comment type="cofactor">
    <cofactor evidence="5">
        <name>a divalent metal cation</name>
        <dbReference type="ChEBI" id="CHEBI:60240"/>
    </cofactor>
    <text evidence="5">Binds 1 divalent metal cation per subunit.</text>
</comment>
<dbReference type="PATRIC" id="fig|717959.3.peg.195"/>
<dbReference type="Proteomes" id="UP000008794">
    <property type="component" value="Chromosome"/>
</dbReference>
<dbReference type="Gene3D" id="3.40.1210.10">
    <property type="entry name" value="Survival protein SurE-like phosphatase/nucleotidase"/>
    <property type="match status" value="1"/>
</dbReference>
<dbReference type="NCBIfam" id="NF001492">
    <property type="entry name" value="PRK00346.2-2"/>
    <property type="match status" value="1"/>
</dbReference>
<dbReference type="STRING" id="717959.AL1_17450"/>
<feature type="binding site" evidence="5">
    <location>
        <position position="116"/>
    </location>
    <ligand>
        <name>a divalent metal cation</name>
        <dbReference type="ChEBI" id="CHEBI:60240"/>
    </ligand>
</feature>
<dbReference type="InterPro" id="IPR036523">
    <property type="entry name" value="SurE-like_sf"/>
</dbReference>
<gene>
    <name evidence="5" type="primary">surE</name>
    <name evidence="7" type="ORF">AL1_17450</name>
</gene>
<dbReference type="EMBL" id="FP929032">
    <property type="protein sequence ID" value="CBK64127.1"/>
    <property type="molecule type" value="Genomic_DNA"/>
</dbReference>
<dbReference type="InterPro" id="IPR030048">
    <property type="entry name" value="SurE"/>
</dbReference>
<evidence type="ECO:0000259" key="6">
    <source>
        <dbReference type="Pfam" id="PF01975"/>
    </source>
</evidence>
<evidence type="ECO:0000313" key="8">
    <source>
        <dbReference type="Proteomes" id="UP000008794"/>
    </source>
</evidence>
<dbReference type="Pfam" id="PF01975">
    <property type="entry name" value="SurE"/>
    <property type="match status" value="1"/>
</dbReference>
<dbReference type="GO" id="GO:0008253">
    <property type="term" value="F:5'-nucleotidase activity"/>
    <property type="evidence" value="ECO:0007669"/>
    <property type="project" value="UniProtKB-UniRule"/>
</dbReference>
<reference evidence="7 8" key="1">
    <citation type="submission" date="2010-03" db="EMBL/GenBank/DDBJ databases">
        <title>The genome sequence of Alistipes shahii WAL 8301.</title>
        <authorList>
            <consortium name="metaHIT consortium -- http://www.metahit.eu/"/>
            <person name="Pajon A."/>
            <person name="Turner K."/>
            <person name="Parkhill J."/>
        </authorList>
    </citation>
    <scope>NUCLEOTIDE SEQUENCE [LARGE SCALE GENOMIC DNA]</scope>
    <source>
        <strain evidence="7 8">WAL 8301</strain>
    </source>
</reference>
<dbReference type="GO" id="GO:0005737">
    <property type="term" value="C:cytoplasm"/>
    <property type="evidence" value="ECO:0007669"/>
    <property type="project" value="UniProtKB-SubCell"/>
</dbReference>
<dbReference type="AlphaFoldDB" id="D4IMG5"/>
<keyword evidence="4 5" id="KW-0378">Hydrolase</keyword>
<feature type="binding site" evidence="5">
    <location>
        <position position="29"/>
    </location>
    <ligand>
        <name>a divalent metal cation</name>
        <dbReference type="ChEBI" id="CHEBI:60240"/>
    </ligand>
</feature>
<sequence>MKKARYYSYLCGKTIGKMNERLILVTNDDGYDSKGMEAAIEVARAFGRVVVVAPETTQSGMSQAITMYNPLYLRRIREEEGVAVYAFSGTPVDCVKMAFDYLLRDERVDMVISGVNHGSNSAVNVLYSGTMGAAIEGSFYGCPAVGLSLDDHGADADFAAAVVYGRRIVGDIFAAEVELPLCLNVNVPVGSVGELKGMKLCRQNRGFWREEFYRHEDPRGREYFWLTGEFVNGEPEATDTDEWALANKYVAVVPVQVDLTDYRQLKNLTKVLK</sequence>
<comment type="catalytic activity">
    <reaction evidence="1 5">
        <text>a ribonucleoside 5'-phosphate + H2O = a ribonucleoside + phosphate</text>
        <dbReference type="Rhea" id="RHEA:12484"/>
        <dbReference type="ChEBI" id="CHEBI:15377"/>
        <dbReference type="ChEBI" id="CHEBI:18254"/>
        <dbReference type="ChEBI" id="CHEBI:43474"/>
        <dbReference type="ChEBI" id="CHEBI:58043"/>
        <dbReference type="EC" id="3.1.3.5"/>
    </reaction>
</comment>
<comment type="function">
    <text evidence="5">Nucleotidase that shows phosphatase activity on nucleoside 5'-monophosphates.</text>
</comment>
<dbReference type="PANTHER" id="PTHR30457:SF0">
    <property type="entry name" value="PHOSPHATASE, PUTATIVE (AFU_ORTHOLOGUE AFUA_4G01070)-RELATED"/>
    <property type="match status" value="1"/>
</dbReference>
<feature type="domain" description="Survival protein SurE-like phosphatase/nucleotidase" evidence="6">
    <location>
        <begin position="23"/>
        <end position="209"/>
    </location>
</feature>
<dbReference type="HAMAP" id="MF_00060">
    <property type="entry name" value="SurE"/>
    <property type="match status" value="1"/>
</dbReference>
<evidence type="ECO:0000313" key="7">
    <source>
        <dbReference type="EMBL" id="CBK64127.1"/>
    </source>
</evidence>
<feature type="binding site" evidence="5">
    <location>
        <position position="28"/>
    </location>
    <ligand>
        <name>a divalent metal cation</name>
        <dbReference type="ChEBI" id="CHEBI:60240"/>
    </ligand>
</feature>
<keyword evidence="5" id="KW-0547">Nucleotide-binding</keyword>
<dbReference type="SUPFAM" id="SSF64167">
    <property type="entry name" value="SurE-like"/>
    <property type="match status" value="1"/>
</dbReference>
<dbReference type="BioCyc" id="ASHA717959:AL1_RS08185-MONOMER"/>
<comment type="similarity">
    <text evidence="2 5">Belongs to the SurE nucleotidase family.</text>
</comment>